<dbReference type="RefSeq" id="WP_137620807.1">
    <property type="nucleotide sequence ID" value="NZ_NXLZ01000008.1"/>
</dbReference>
<dbReference type="InterPro" id="IPR035393">
    <property type="entry name" value="DUF5416"/>
</dbReference>
<dbReference type="Pfam" id="PF17437">
    <property type="entry name" value="DUF5416"/>
    <property type="match status" value="1"/>
</dbReference>
<reference evidence="1 2" key="1">
    <citation type="submission" date="2018-05" db="EMBL/GenBank/DDBJ databases">
        <title>Novel Campyloabacter and Helicobacter Species and Strains.</title>
        <authorList>
            <person name="Mannion A.J."/>
            <person name="Shen Z."/>
            <person name="Fox J.G."/>
        </authorList>
    </citation>
    <scope>NUCLEOTIDE SEQUENCE [LARGE SCALE GENOMIC DNA]</scope>
    <source>
        <strain evidence="2">MIT17-664</strain>
    </source>
</reference>
<accession>A0A4U7BJT8</accession>
<keyword evidence="2" id="KW-1185">Reference proteome</keyword>
<evidence type="ECO:0000313" key="1">
    <source>
        <dbReference type="EMBL" id="TKX30701.1"/>
    </source>
</evidence>
<dbReference type="Proteomes" id="UP000308838">
    <property type="component" value="Unassembled WGS sequence"/>
</dbReference>
<sequence>MKILFQGKSNEYEIEKSHFCNQAFIIKDKIANRDEIDFITNIVHTLEFSDDSFSFDEIMEHLKNDNNKDIIIVENCFNDEKDEEKIVLDFNIQEEIQNNITNSKNSDFKKGQFRPLKIFSRIFQNANFILKSESYELSESIQSPKRDKLEIFKNLECKDMEISFAKIEIFNYDNVNDSLNFNLEMFPSGASYKYGISQNTMYVILQGKMSSVSLFNFLKSFVYKNKNEQSCNKIFILTFNHRLIYKLEVSFI</sequence>
<dbReference type="AlphaFoldDB" id="A0A4U7BJT8"/>
<protein>
    <submittedName>
        <fullName evidence="1">Uncharacterized protein</fullName>
    </submittedName>
</protein>
<proteinExistence type="predicted"/>
<dbReference type="EMBL" id="NXLZ01000008">
    <property type="protein sequence ID" value="TKX30701.1"/>
    <property type="molecule type" value="Genomic_DNA"/>
</dbReference>
<gene>
    <name evidence="1" type="ORF">CQA69_05580</name>
</gene>
<dbReference type="OrthoDB" id="5354443at2"/>
<organism evidence="1 2">
    <name type="scientific">Campylobacter estrildidarum</name>
    <dbReference type="NCBI Taxonomy" id="2510189"/>
    <lineage>
        <taxon>Bacteria</taxon>
        <taxon>Pseudomonadati</taxon>
        <taxon>Campylobacterota</taxon>
        <taxon>Epsilonproteobacteria</taxon>
        <taxon>Campylobacterales</taxon>
        <taxon>Campylobacteraceae</taxon>
        <taxon>Campylobacter</taxon>
    </lineage>
</organism>
<name>A0A4U7BJT8_9BACT</name>
<evidence type="ECO:0000313" key="2">
    <source>
        <dbReference type="Proteomes" id="UP000308838"/>
    </source>
</evidence>
<comment type="caution">
    <text evidence="1">The sequence shown here is derived from an EMBL/GenBank/DDBJ whole genome shotgun (WGS) entry which is preliminary data.</text>
</comment>